<protein>
    <submittedName>
        <fullName evidence="1">Uncharacterized protein</fullName>
    </submittedName>
</protein>
<organism evidence="1 2">
    <name type="scientific">Acrasis kona</name>
    <dbReference type="NCBI Taxonomy" id="1008807"/>
    <lineage>
        <taxon>Eukaryota</taxon>
        <taxon>Discoba</taxon>
        <taxon>Heterolobosea</taxon>
        <taxon>Tetramitia</taxon>
        <taxon>Eutetramitia</taxon>
        <taxon>Acrasidae</taxon>
        <taxon>Acrasis</taxon>
    </lineage>
</organism>
<sequence>MIKISSIKHFIRRIILKSFFLTQSILAYNAPGIFNCNKPTSFTTLTIFNCGDDVLMQIISYMNNKDLLNFFGCCKRSLKYKEEEIVMLDRIFNVNEDTSDDDINHNSFKGIHGLKFTYTPAFIQLTHGAKYYCEADFKITGDSFPYFQQLRYLELPCHGIQDQSFSYLTNHIRTLKLHDCSLITDQMFSLIKNVEELLLTGCHQVSGSGFFHLNKINCLTVINADRLVNSSFNHIKKSLSTLTLVDCGLLTNELFDNLGDSLEFLQIMHCRDVTIIPQKYEKINAVLL</sequence>
<dbReference type="InterPro" id="IPR032675">
    <property type="entry name" value="LRR_dom_sf"/>
</dbReference>
<reference evidence="1 2" key="1">
    <citation type="submission" date="2024-03" db="EMBL/GenBank/DDBJ databases">
        <title>The Acrasis kona genome and developmental transcriptomes reveal deep origins of eukaryotic multicellular pathways.</title>
        <authorList>
            <person name="Sheikh S."/>
            <person name="Fu C.-J."/>
            <person name="Brown M.W."/>
            <person name="Baldauf S.L."/>
        </authorList>
    </citation>
    <scope>NUCLEOTIDE SEQUENCE [LARGE SCALE GENOMIC DNA]</scope>
    <source>
        <strain evidence="1 2">ATCC MYA-3509</strain>
    </source>
</reference>
<gene>
    <name evidence="1" type="ORF">AKO1_012970</name>
</gene>
<dbReference type="EMBL" id="JAOPGA020000840">
    <property type="protein sequence ID" value="KAL0482293.1"/>
    <property type="molecule type" value="Genomic_DNA"/>
</dbReference>
<dbReference type="AlphaFoldDB" id="A0AAW2YZ59"/>
<name>A0AAW2YZ59_9EUKA</name>
<dbReference type="Proteomes" id="UP001431209">
    <property type="component" value="Unassembled WGS sequence"/>
</dbReference>
<evidence type="ECO:0000313" key="2">
    <source>
        <dbReference type="Proteomes" id="UP001431209"/>
    </source>
</evidence>
<keyword evidence="2" id="KW-1185">Reference proteome</keyword>
<dbReference type="Gene3D" id="3.80.10.10">
    <property type="entry name" value="Ribonuclease Inhibitor"/>
    <property type="match status" value="1"/>
</dbReference>
<comment type="caution">
    <text evidence="1">The sequence shown here is derived from an EMBL/GenBank/DDBJ whole genome shotgun (WGS) entry which is preliminary data.</text>
</comment>
<accession>A0AAW2YZ59</accession>
<dbReference type="SUPFAM" id="SSF52047">
    <property type="entry name" value="RNI-like"/>
    <property type="match status" value="1"/>
</dbReference>
<proteinExistence type="predicted"/>
<evidence type="ECO:0000313" key="1">
    <source>
        <dbReference type="EMBL" id="KAL0482293.1"/>
    </source>
</evidence>